<sequence length="255" mass="28817">MINLLTRVFHTPGNIDLLLGTEIFFNILGNEKWILSDLASLHLTQFCWIVAGKLPITQQCNSPTSINMLSSSGFSFFTSKATQRTSEETEAEKHFQSTFKRNHDGRFLVKLPLQQDPKVLGNSCSMAQKRFFNLEKLLAKDPSLAMQCKSFMDGYLELDHMELVDESTDLPTYYLPHHAVFKTDSSTTKIRVVFDGSAATSSGLSLNQILLKGPKVQPDIIQILWRFRLFNIAITADVAKMYRQVMMSPGDSELQ</sequence>
<dbReference type="EMBL" id="CARXXK010000002">
    <property type="protein sequence ID" value="CAI6352461.1"/>
    <property type="molecule type" value="Genomic_DNA"/>
</dbReference>
<dbReference type="Proteomes" id="UP001160148">
    <property type="component" value="Unassembled WGS sequence"/>
</dbReference>
<comment type="caution">
    <text evidence="1">The sequence shown here is derived from an EMBL/GenBank/DDBJ whole genome shotgun (WGS) entry which is preliminary data.</text>
</comment>
<dbReference type="PANTHER" id="PTHR47331:SF1">
    <property type="entry name" value="GAG-LIKE PROTEIN"/>
    <property type="match status" value="1"/>
</dbReference>
<evidence type="ECO:0000313" key="2">
    <source>
        <dbReference type="Proteomes" id="UP001160148"/>
    </source>
</evidence>
<reference evidence="1 2" key="1">
    <citation type="submission" date="2023-01" db="EMBL/GenBank/DDBJ databases">
        <authorList>
            <person name="Whitehead M."/>
        </authorList>
    </citation>
    <scope>NUCLEOTIDE SEQUENCE [LARGE SCALE GENOMIC DNA]</scope>
</reference>
<dbReference type="AlphaFoldDB" id="A0AAV0W9G7"/>
<organism evidence="1 2">
    <name type="scientific">Macrosiphum euphorbiae</name>
    <name type="common">potato aphid</name>
    <dbReference type="NCBI Taxonomy" id="13131"/>
    <lineage>
        <taxon>Eukaryota</taxon>
        <taxon>Metazoa</taxon>
        <taxon>Ecdysozoa</taxon>
        <taxon>Arthropoda</taxon>
        <taxon>Hexapoda</taxon>
        <taxon>Insecta</taxon>
        <taxon>Pterygota</taxon>
        <taxon>Neoptera</taxon>
        <taxon>Paraneoptera</taxon>
        <taxon>Hemiptera</taxon>
        <taxon>Sternorrhyncha</taxon>
        <taxon>Aphidomorpha</taxon>
        <taxon>Aphidoidea</taxon>
        <taxon>Aphididae</taxon>
        <taxon>Macrosiphini</taxon>
        <taxon>Macrosiphum</taxon>
    </lineage>
</organism>
<dbReference type="SUPFAM" id="SSF56672">
    <property type="entry name" value="DNA/RNA polymerases"/>
    <property type="match status" value="1"/>
</dbReference>
<dbReference type="PANTHER" id="PTHR47331">
    <property type="entry name" value="PHD-TYPE DOMAIN-CONTAINING PROTEIN"/>
    <property type="match status" value="1"/>
</dbReference>
<keyword evidence="2" id="KW-1185">Reference proteome</keyword>
<gene>
    <name evidence="1" type="ORF">MEUPH1_LOCUS8700</name>
</gene>
<name>A0AAV0W9G7_9HEMI</name>
<accession>A0AAV0W9G7</accession>
<evidence type="ECO:0000313" key="1">
    <source>
        <dbReference type="EMBL" id="CAI6352461.1"/>
    </source>
</evidence>
<dbReference type="GO" id="GO:0071897">
    <property type="term" value="P:DNA biosynthetic process"/>
    <property type="evidence" value="ECO:0007669"/>
    <property type="project" value="UniProtKB-ARBA"/>
</dbReference>
<dbReference type="InterPro" id="IPR043502">
    <property type="entry name" value="DNA/RNA_pol_sf"/>
</dbReference>
<proteinExistence type="predicted"/>
<protein>
    <submittedName>
        <fullName evidence="1">Uncharacterized protein</fullName>
    </submittedName>
</protein>